<accession>A0A1T4WY13</accession>
<organism evidence="2 3">
    <name type="scientific">Prosthecobacter debontii</name>
    <dbReference type="NCBI Taxonomy" id="48467"/>
    <lineage>
        <taxon>Bacteria</taxon>
        <taxon>Pseudomonadati</taxon>
        <taxon>Verrucomicrobiota</taxon>
        <taxon>Verrucomicrobiia</taxon>
        <taxon>Verrucomicrobiales</taxon>
        <taxon>Verrucomicrobiaceae</taxon>
        <taxon>Prosthecobacter</taxon>
    </lineage>
</organism>
<dbReference type="OrthoDB" id="9801960at2"/>
<dbReference type="PANTHER" id="PTHR12110">
    <property type="entry name" value="HYDROXYPYRUVATE ISOMERASE"/>
    <property type="match status" value="1"/>
</dbReference>
<dbReference type="GO" id="GO:0016853">
    <property type="term" value="F:isomerase activity"/>
    <property type="evidence" value="ECO:0007669"/>
    <property type="project" value="UniProtKB-KW"/>
</dbReference>
<keyword evidence="3" id="KW-1185">Reference proteome</keyword>
<dbReference type="InterPro" id="IPR036237">
    <property type="entry name" value="Xyl_isomerase-like_sf"/>
</dbReference>
<dbReference type="InterPro" id="IPR050312">
    <property type="entry name" value="IolE/XylAMocC-like"/>
</dbReference>
<protein>
    <submittedName>
        <fullName evidence="2">Sugar phosphate isomerase/epimerase</fullName>
    </submittedName>
</protein>
<dbReference type="Gene3D" id="3.20.20.150">
    <property type="entry name" value="Divalent-metal-dependent TIM barrel enzymes"/>
    <property type="match status" value="1"/>
</dbReference>
<dbReference type="EMBL" id="FUYE01000002">
    <property type="protein sequence ID" value="SKA82240.1"/>
    <property type="molecule type" value="Genomic_DNA"/>
</dbReference>
<sequence>MNQWPIGLSTGCFYYRSIFDVLEGIAESGFRQIEICSYPRHLDYHQHDLVARAGERMRELELHPFSFHAPFADRIDITSLNDHTRQDAVKELCIACEAAAAMGAKNVVLHPGPEREGRPPQEEFLLHMEVAAESLNVVAQKCHQLGVNLLLENMLPHLLFGHISDMLYLLGQIQECNVGTCLDTGHACLARELGTVVHKLSGHLKMIHANDNRGDYDSHLNPGEGIIDWPWLLGELKGHQFKGSMILELTGNPYESITDTLARARRAFDYLVGVSKNN</sequence>
<evidence type="ECO:0000259" key="1">
    <source>
        <dbReference type="Pfam" id="PF01261"/>
    </source>
</evidence>
<dbReference type="RefSeq" id="WP_078812077.1">
    <property type="nucleotide sequence ID" value="NZ_FUYE01000002.1"/>
</dbReference>
<evidence type="ECO:0000313" key="2">
    <source>
        <dbReference type="EMBL" id="SKA82240.1"/>
    </source>
</evidence>
<dbReference type="SUPFAM" id="SSF51658">
    <property type="entry name" value="Xylose isomerase-like"/>
    <property type="match status" value="1"/>
</dbReference>
<dbReference type="AlphaFoldDB" id="A0A1T4WY13"/>
<evidence type="ECO:0000313" key="3">
    <source>
        <dbReference type="Proteomes" id="UP000190774"/>
    </source>
</evidence>
<feature type="domain" description="Xylose isomerase-like TIM barrel" evidence="1">
    <location>
        <begin position="25"/>
        <end position="253"/>
    </location>
</feature>
<dbReference type="STRING" id="48467.SAMN02745166_00882"/>
<gene>
    <name evidence="2" type="ORF">SAMN02745166_00882</name>
</gene>
<dbReference type="Proteomes" id="UP000190774">
    <property type="component" value="Unassembled WGS sequence"/>
</dbReference>
<name>A0A1T4WY13_9BACT</name>
<reference evidence="3" key="1">
    <citation type="submission" date="2017-02" db="EMBL/GenBank/DDBJ databases">
        <authorList>
            <person name="Varghese N."/>
            <person name="Submissions S."/>
        </authorList>
    </citation>
    <scope>NUCLEOTIDE SEQUENCE [LARGE SCALE GENOMIC DNA]</scope>
    <source>
        <strain evidence="3">ATCC 700200</strain>
    </source>
</reference>
<proteinExistence type="predicted"/>
<dbReference type="InterPro" id="IPR013022">
    <property type="entry name" value="Xyl_isomerase-like_TIM-brl"/>
</dbReference>
<keyword evidence="2" id="KW-0413">Isomerase</keyword>
<dbReference type="Pfam" id="PF01261">
    <property type="entry name" value="AP_endonuc_2"/>
    <property type="match status" value="1"/>
</dbReference>